<dbReference type="PANTHER" id="PTHR12475:SF4">
    <property type="entry name" value="PROTEIN THEM6"/>
    <property type="match status" value="1"/>
</dbReference>
<evidence type="ECO:0000256" key="1">
    <source>
        <dbReference type="ARBA" id="ARBA00038476"/>
    </source>
</evidence>
<dbReference type="InterPro" id="IPR051490">
    <property type="entry name" value="THEM6_lcsJ_thioesterase"/>
</dbReference>
<organism evidence="3 4">
    <name type="scientific">Penicillium malachiteum</name>
    <dbReference type="NCBI Taxonomy" id="1324776"/>
    <lineage>
        <taxon>Eukaryota</taxon>
        <taxon>Fungi</taxon>
        <taxon>Dikarya</taxon>
        <taxon>Ascomycota</taxon>
        <taxon>Pezizomycotina</taxon>
        <taxon>Eurotiomycetes</taxon>
        <taxon>Eurotiomycetidae</taxon>
        <taxon>Eurotiales</taxon>
        <taxon>Aspergillaceae</taxon>
        <taxon>Penicillium</taxon>
    </lineage>
</organism>
<sequence>MTYSHSKLMDTTRNVAPLLRPVYMLIAITSTAFHLIISILSLKVFPFSWHVRIFYTYFFRYKLVNRSVPHSTSQSLVVFQSTVFKTQVAMGEMDYFGHKSNSTYFLDMDFARGHHIYGLFRDCARSYEARYSTGATNCAGRFNFALGGTACLFKRPILLFQNYEIWTRVCYWDEKWAYFVSHFVDAGIVKPHKFTDMQAGPRMNIRPETDEELRGDSQPTIYTVLVTKVVFKEGRKTIPPVEFFQAGGLLPTNIDHDMEINDYETSQHEKEREEDRGYSLWSEIDQEKSKGQSTMESIIGLEDTMGLFDKDMKVAFRYY</sequence>
<reference evidence="3" key="1">
    <citation type="journal article" date="2023" name="IMA Fungus">
        <title>Comparative genomic study of the Penicillium genus elucidates a diverse pangenome and 15 lateral gene transfer events.</title>
        <authorList>
            <person name="Petersen C."/>
            <person name="Sorensen T."/>
            <person name="Nielsen M.R."/>
            <person name="Sondergaard T.E."/>
            <person name="Sorensen J.L."/>
            <person name="Fitzpatrick D.A."/>
            <person name="Frisvad J.C."/>
            <person name="Nielsen K.L."/>
        </authorList>
    </citation>
    <scope>NUCLEOTIDE SEQUENCE</scope>
    <source>
        <strain evidence="3">IBT 17514</strain>
    </source>
</reference>
<comment type="similarity">
    <text evidence="1">Belongs to the lcsJ thioesterase family.</text>
</comment>
<evidence type="ECO:0000256" key="2">
    <source>
        <dbReference type="SAM" id="Phobius"/>
    </source>
</evidence>
<feature type="transmembrane region" description="Helical" evidence="2">
    <location>
        <begin position="22"/>
        <end position="42"/>
    </location>
</feature>
<gene>
    <name evidence="3" type="ORF">N7493_007565</name>
</gene>
<keyword evidence="4" id="KW-1185">Reference proteome</keyword>
<dbReference type="EMBL" id="JAQJAN010000011">
    <property type="protein sequence ID" value="KAJ5719110.1"/>
    <property type="molecule type" value="Genomic_DNA"/>
</dbReference>
<keyword evidence="2" id="KW-1133">Transmembrane helix</keyword>
<evidence type="ECO:0000313" key="4">
    <source>
        <dbReference type="Proteomes" id="UP001215712"/>
    </source>
</evidence>
<comment type="caution">
    <text evidence="3">The sequence shown here is derived from an EMBL/GenBank/DDBJ whole genome shotgun (WGS) entry which is preliminary data.</text>
</comment>
<keyword evidence="2" id="KW-0812">Transmembrane</keyword>
<accession>A0AAD6MU56</accession>
<evidence type="ECO:0000313" key="3">
    <source>
        <dbReference type="EMBL" id="KAJ5719110.1"/>
    </source>
</evidence>
<dbReference type="AlphaFoldDB" id="A0AAD6MU56"/>
<protein>
    <submittedName>
        <fullName evidence="3">Uncharacterized protein</fullName>
    </submittedName>
</protein>
<name>A0AAD6MU56_9EURO</name>
<dbReference type="Gene3D" id="3.10.129.10">
    <property type="entry name" value="Hotdog Thioesterase"/>
    <property type="match status" value="1"/>
</dbReference>
<dbReference type="InterPro" id="IPR029069">
    <property type="entry name" value="HotDog_dom_sf"/>
</dbReference>
<reference evidence="3" key="2">
    <citation type="submission" date="2023-01" db="EMBL/GenBank/DDBJ databases">
        <authorList>
            <person name="Petersen C."/>
        </authorList>
    </citation>
    <scope>NUCLEOTIDE SEQUENCE</scope>
    <source>
        <strain evidence="3">IBT 17514</strain>
    </source>
</reference>
<keyword evidence="2" id="KW-0472">Membrane</keyword>
<dbReference type="Pfam" id="PF13279">
    <property type="entry name" value="4HBT_2"/>
    <property type="match status" value="1"/>
</dbReference>
<dbReference type="SUPFAM" id="SSF54637">
    <property type="entry name" value="Thioesterase/thiol ester dehydrase-isomerase"/>
    <property type="match status" value="1"/>
</dbReference>
<dbReference type="Proteomes" id="UP001215712">
    <property type="component" value="Unassembled WGS sequence"/>
</dbReference>
<dbReference type="CDD" id="cd00586">
    <property type="entry name" value="4HBT"/>
    <property type="match status" value="1"/>
</dbReference>
<proteinExistence type="inferred from homology"/>
<dbReference type="PANTHER" id="PTHR12475">
    <property type="match status" value="1"/>
</dbReference>